<accession>F0XP96</accession>
<name>F0XP96_GROCL</name>
<dbReference type="PROSITE" id="PS50011">
    <property type="entry name" value="PROTEIN_KINASE_DOM"/>
    <property type="match status" value="1"/>
</dbReference>
<dbReference type="AlphaFoldDB" id="F0XP96"/>
<feature type="region of interest" description="Disordered" evidence="2">
    <location>
        <begin position="480"/>
        <end position="542"/>
    </location>
</feature>
<dbReference type="SUPFAM" id="SSF56112">
    <property type="entry name" value="Protein kinase-like (PK-like)"/>
    <property type="match status" value="1"/>
</dbReference>
<keyword evidence="5" id="KW-1185">Reference proteome</keyword>
<feature type="compositionally biased region" description="Polar residues" evidence="2">
    <location>
        <begin position="423"/>
        <end position="434"/>
    </location>
</feature>
<dbReference type="GO" id="GO:0005524">
    <property type="term" value="F:ATP binding"/>
    <property type="evidence" value="ECO:0007669"/>
    <property type="project" value="InterPro"/>
</dbReference>
<dbReference type="GO" id="GO:0004674">
    <property type="term" value="F:protein serine/threonine kinase activity"/>
    <property type="evidence" value="ECO:0007669"/>
    <property type="project" value="UniProtKB-EC"/>
</dbReference>
<dbReference type="EC" id="2.7.11.1" evidence="1"/>
<reference evidence="4 5" key="1">
    <citation type="journal article" date="2011" name="Proc. Natl. Acad. Sci. U.S.A.">
        <title>Genome and transcriptome analyses of the mountain pine beetle-fungal symbiont Grosmannia clavigera, a lodgepole pine pathogen.</title>
        <authorList>
            <person name="DiGuistini S."/>
            <person name="Wang Y."/>
            <person name="Liao N.Y."/>
            <person name="Taylor G."/>
            <person name="Tanguay P."/>
            <person name="Feau N."/>
            <person name="Henrissat B."/>
            <person name="Chan S.K."/>
            <person name="Hesse-Orce U."/>
            <person name="Alamouti S.M."/>
            <person name="Tsui C.K.M."/>
            <person name="Docking R.T."/>
            <person name="Levasseur A."/>
            <person name="Haridas S."/>
            <person name="Robertson G."/>
            <person name="Birol I."/>
            <person name="Holt R.A."/>
            <person name="Marra M.A."/>
            <person name="Hamelin R.C."/>
            <person name="Hirst M."/>
            <person name="Jones S.J.M."/>
            <person name="Bohlmann J."/>
            <person name="Breuil C."/>
        </authorList>
    </citation>
    <scope>NUCLEOTIDE SEQUENCE [LARGE SCALE GENOMIC DNA]</scope>
    <source>
        <strain evidence="5">kw1407 / UAMH 11150</strain>
    </source>
</reference>
<dbReference type="STRING" id="655863.F0XP96"/>
<feature type="region of interest" description="Disordered" evidence="2">
    <location>
        <begin position="405"/>
        <end position="434"/>
    </location>
</feature>
<keyword evidence="4" id="KW-0418">Kinase</keyword>
<dbReference type="RefSeq" id="XP_014169551.1">
    <property type="nucleotide sequence ID" value="XM_014314076.1"/>
</dbReference>
<dbReference type="Gene3D" id="1.10.510.10">
    <property type="entry name" value="Transferase(Phosphotransferase) domain 1"/>
    <property type="match status" value="1"/>
</dbReference>
<dbReference type="EMBL" id="GL629801">
    <property type="protein sequence ID" value="EFX00069.1"/>
    <property type="molecule type" value="Genomic_DNA"/>
</dbReference>
<sequence length="571" mass="62395">MAMAAAAGWNLGPGAGPRHDDKLTTKTLNALEDLAMIIPKLTCRLEDKEQLEERQRTLLQNGGSIQSTGGLARIQTVHDCGLIYRDIKPDNFLIGIPHTADTATIYLVDFGMAKVYRDPETKEHIPYGEAQSLSGTARYMSINAHCRRSQSRRDDLEAIGHVFMYFLRGNLPWQGVKAPQNDQRYELMCEKKQATSIEDLCGEYPEQFAEYLAYTRGLTFEGDPDYDYLQGLFSQVLSGLGESNDGVYDWLLPKGTTQPTLPVSVAEAQVSAERGPQPDADKTPACSATENPPPSSPPGKRRRSEFVSDLVPPMRIRPKITTFSFYDGDAHSYSRFRNPVRSAATSLVSPAFTDLLDSTLGAINSELEDMSDKMLQGGDWTGMTRVRALFDKLTGAVQREIQRLQHIQRRSSERAASEAQAQTSPSSDSLQQPPAQVIVAKGRGEGEGGMTEDIVVDVEELMLEGQTETRPLPVAEAVPTGLSVGSKDDEIEPRRTTADADPVAAPASPLQPKMGALSLNMGPPLDADDTDNKLEAGDENADDDDSAFALVYRTASGTQKVLRMPGGRKPE</sequence>
<dbReference type="Proteomes" id="UP000007796">
    <property type="component" value="Unassembled WGS sequence"/>
</dbReference>
<dbReference type="GeneID" id="25980575"/>
<evidence type="ECO:0000256" key="1">
    <source>
        <dbReference type="ARBA" id="ARBA00012513"/>
    </source>
</evidence>
<dbReference type="InterPro" id="IPR050235">
    <property type="entry name" value="CK1_Ser-Thr_kinase"/>
</dbReference>
<dbReference type="eggNOG" id="KOG1165">
    <property type="taxonomic scope" value="Eukaryota"/>
</dbReference>
<dbReference type="PROSITE" id="PS00108">
    <property type="entry name" value="PROTEIN_KINASE_ST"/>
    <property type="match status" value="1"/>
</dbReference>
<feature type="compositionally biased region" description="Basic and acidic residues" evidence="2">
    <location>
        <begin position="486"/>
        <end position="498"/>
    </location>
</feature>
<dbReference type="InterPro" id="IPR000719">
    <property type="entry name" value="Prot_kinase_dom"/>
</dbReference>
<evidence type="ECO:0000313" key="4">
    <source>
        <dbReference type="EMBL" id="EFX00069.1"/>
    </source>
</evidence>
<evidence type="ECO:0000256" key="2">
    <source>
        <dbReference type="SAM" id="MobiDB-lite"/>
    </source>
</evidence>
<dbReference type="HOGENOM" id="CLU_477387_0_0_1"/>
<dbReference type="InParanoid" id="F0XP96"/>
<proteinExistence type="predicted"/>
<evidence type="ECO:0000313" key="5">
    <source>
        <dbReference type="Proteomes" id="UP000007796"/>
    </source>
</evidence>
<dbReference type="InterPro" id="IPR008271">
    <property type="entry name" value="Ser/Thr_kinase_AS"/>
</dbReference>
<dbReference type="PANTHER" id="PTHR11909">
    <property type="entry name" value="CASEIN KINASE-RELATED"/>
    <property type="match status" value="1"/>
</dbReference>
<dbReference type="InterPro" id="IPR011009">
    <property type="entry name" value="Kinase-like_dom_sf"/>
</dbReference>
<gene>
    <name evidence="4" type="ORF">CMQ_7071</name>
</gene>
<keyword evidence="4" id="KW-0808">Transferase</keyword>
<protein>
    <recommendedName>
        <fullName evidence="1">non-specific serine/threonine protein kinase</fullName>
        <ecNumber evidence="1">2.7.11.1</ecNumber>
    </recommendedName>
</protein>
<dbReference type="OrthoDB" id="5800476at2759"/>
<dbReference type="Pfam" id="PF00069">
    <property type="entry name" value="Pkinase"/>
    <property type="match status" value="1"/>
</dbReference>
<organism evidence="5">
    <name type="scientific">Grosmannia clavigera (strain kw1407 / UAMH 11150)</name>
    <name type="common">Blue stain fungus</name>
    <name type="synonym">Graphiocladiella clavigera</name>
    <dbReference type="NCBI Taxonomy" id="655863"/>
    <lineage>
        <taxon>Eukaryota</taxon>
        <taxon>Fungi</taxon>
        <taxon>Dikarya</taxon>
        <taxon>Ascomycota</taxon>
        <taxon>Pezizomycotina</taxon>
        <taxon>Sordariomycetes</taxon>
        <taxon>Sordariomycetidae</taxon>
        <taxon>Ophiostomatales</taxon>
        <taxon>Ophiostomataceae</taxon>
        <taxon>Leptographium</taxon>
    </lineage>
</organism>
<feature type="domain" description="Protein kinase" evidence="3">
    <location>
        <begin position="1"/>
        <end position="229"/>
    </location>
</feature>
<feature type="region of interest" description="Disordered" evidence="2">
    <location>
        <begin position="267"/>
        <end position="307"/>
    </location>
</feature>
<evidence type="ECO:0000259" key="3">
    <source>
        <dbReference type="PROSITE" id="PS50011"/>
    </source>
</evidence>